<proteinExistence type="predicted"/>
<keyword evidence="1" id="KW-0472">Membrane</keyword>
<reference evidence="2" key="1">
    <citation type="journal article" date="2020" name="Nature">
        <title>Giant virus diversity and host interactions through global metagenomics.</title>
        <authorList>
            <person name="Schulz F."/>
            <person name="Roux S."/>
            <person name="Paez-Espino D."/>
            <person name="Jungbluth S."/>
            <person name="Walsh D.A."/>
            <person name="Denef V.J."/>
            <person name="McMahon K.D."/>
            <person name="Konstantinidis K.T."/>
            <person name="Eloe-Fadrosh E.A."/>
            <person name="Kyrpides N.C."/>
            <person name="Woyke T."/>
        </authorList>
    </citation>
    <scope>NUCLEOTIDE SEQUENCE</scope>
    <source>
        <strain evidence="2">GVMAG-M-3300020727-4</strain>
    </source>
</reference>
<dbReference type="EMBL" id="MN739404">
    <property type="protein sequence ID" value="QHT02986.1"/>
    <property type="molecule type" value="Genomic_DNA"/>
</dbReference>
<evidence type="ECO:0000313" key="2">
    <source>
        <dbReference type="EMBL" id="QHT02986.1"/>
    </source>
</evidence>
<organism evidence="2">
    <name type="scientific">viral metagenome</name>
    <dbReference type="NCBI Taxonomy" id="1070528"/>
    <lineage>
        <taxon>unclassified sequences</taxon>
        <taxon>metagenomes</taxon>
        <taxon>organismal metagenomes</taxon>
    </lineage>
</organism>
<accession>A0A6C0CE18</accession>
<evidence type="ECO:0000256" key="1">
    <source>
        <dbReference type="SAM" id="Phobius"/>
    </source>
</evidence>
<feature type="transmembrane region" description="Helical" evidence="1">
    <location>
        <begin position="60"/>
        <end position="77"/>
    </location>
</feature>
<name>A0A6C0CE18_9ZZZZ</name>
<keyword evidence="1" id="KW-0812">Transmembrane</keyword>
<protein>
    <submittedName>
        <fullName evidence="2">Uncharacterized protein</fullName>
    </submittedName>
</protein>
<keyword evidence="1" id="KW-1133">Transmembrane helix</keyword>
<feature type="transmembrane region" description="Helical" evidence="1">
    <location>
        <begin position="36"/>
        <end position="54"/>
    </location>
</feature>
<dbReference type="AlphaFoldDB" id="A0A6C0CE18"/>
<sequence length="113" mass="13266">MNVATFDPILIGSVILMQIGARHLDLELTPFQRQLLKNKVIQGIILFGIIYIPVRDFKKTLLILILIYLIVYVLFNENHNYNLFSKKFLFNSGIINKYDDIKKKYYTNLSKII</sequence>